<feature type="transmembrane region" description="Helical" evidence="1">
    <location>
        <begin position="313"/>
        <end position="334"/>
    </location>
</feature>
<evidence type="ECO:0000313" key="3">
    <source>
        <dbReference type="EMBL" id="KXS16976.1"/>
    </source>
</evidence>
<keyword evidence="4" id="KW-1185">Reference proteome</keyword>
<dbReference type="AlphaFoldDB" id="A0A139AJJ2"/>
<reference evidence="3 4" key="1">
    <citation type="journal article" date="2015" name="Genome Biol. Evol.">
        <title>Phylogenomic analyses indicate that early fungi evolved digesting cell walls of algal ancestors of land plants.</title>
        <authorList>
            <person name="Chang Y."/>
            <person name="Wang S."/>
            <person name="Sekimoto S."/>
            <person name="Aerts A.L."/>
            <person name="Choi C."/>
            <person name="Clum A."/>
            <person name="LaButti K.M."/>
            <person name="Lindquist E.A."/>
            <person name="Yee Ngan C."/>
            <person name="Ohm R.A."/>
            <person name="Salamov A.A."/>
            <person name="Grigoriev I.V."/>
            <person name="Spatafora J.W."/>
            <person name="Berbee M.L."/>
        </authorList>
    </citation>
    <scope>NUCLEOTIDE SEQUENCE [LARGE SCALE GENOMIC DNA]</scope>
    <source>
        <strain evidence="3 4">JEL478</strain>
    </source>
</reference>
<accession>A0A139AJJ2</accession>
<feature type="domain" description="EGF-like" evidence="2">
    <location>
        <begin position="145"/>
        <end position="156"/>
    </location>
</feature>
<keyword evidence="1" id="KW-0472">Membrane</keyword>
<dbReference type="Proteomes" id="UP000070544">
    <property type="component" value="Unassembled WGS sequence"/>
</dbReference>
<proteinExistence type="predicted"/>
<keyword evidence="1" id="KW-1133">Transmembrane helix</keyword>
<name>A0A139AJJ2_GONPJ</name>
<dbReference type="InterPro" id="IPR000742">
    <property type="entry name" value="EGF"/>
</dbReference>
<dbReference type="EMBL" id="KQ965749">
    <property type="protein sequence ID" value="KXS16976.1"/>
    <property type="molecule type" value="Genomic_DNA"/>
</dbReference>
<gene>
    <name evidence="3" type="ORF">M427DRAFT_154107</name>
</gene>
<feature type="transmembrane region" description="Helical" evidence="1">
    <location>
        <begin position="354"/>
        <end position="379"/>
    </location>
</feature>
<evidence type="ECO:0000256" key="1">
    <source>
        <dbReference type="SAM" id="Phobius"/>
    </source>
</evidence>
<evidence type="ECO:0000259" key="2">
    <source>
        <dbReference type="PROSITE" id="PS00022"/>
    </source>
</evidence>
<dbReference type="PROSITE" id="PS00022">
    <property type="entry name" value="EGF_1"/>
    <property type="match status" value="1"/>
</dbReference>
<organism evidence="3 4">
    <name type="scientific">Gonapodya prolifera (strain JEL478)</name>
    <name type="common">Monoblepharis prolifera</name>
    <dbReference type="NCBI Taxonomy" id="1344416"/>
    <lineage>
        <taxon>Eukaryota</taxon>
        <taxon>Fungi</taxon>
        <taxon>Fungi incertae sedis</taxon>
        <taxon>Chytridiomycota</taxon>
        <taxon>Chytridiomycota incertae sedis</taxon>
        <taxon>Monoblepharidomycetes</taxon>
        <taxon>Monoblepharidales</taxon>
        <taxon>Gonapodyaceae</taxon>
        <taxon>Gonapodya</taxon>
    </lineage>
</organism>
<keyword evidence="1" id="KW-0812">Transmembrane</keyword>
<dbReference type="OrthoDB" id="10626348at2759"/>
<sequence length="384" mass="42320">MPPPAYPTHPRPYATASHRFSAWPLILFLLAVAVAVWTRPGEDSFHKFAKTQVADRESYLSRNLNLTPRMVNGAAVRFTDRYLLTTATFQRYPDASFLGFFGSWYPNPITRWRPPASLDDLKGLVALPRCLGGCGDGICVAHDTCLCMPSWTGHRCGKTIAKFCPLSGHLWGARYLEDAVGWFTPGAVLDVVVWNYRTILQLLSHLTILDLLIFLPPLLHLLQLLRLVPTYRLSRRHAQSLPHLLLSQLSFDNPLHLVNYLWATYVYGRVVYSLVGEAGLLCLVALSLVLTPAFSLLLARLTLSPYSTLPSSALPVAIATFATLALAGIPPSLFERAAWTVGVPVLGHLFWDTVALGGALDWGGYAGGWVAGVVGYAWWGRQAV</sequence>
<feature type="transmembrane region" description="Helical" evidence="1">
    <location>
        <begin position="20"/>
        <end position="38"/>
    </location>
</feature>
<feature type="transmembrane region" description="Helical" evidence="1">
    <location>
        <begin position="278"/>
        <end position="301"/>
    </location>
</feature>
<feature type="transmembrane region" description="Helical" evidence="1">
    <location>
        <begin position="206"/>
        <end position="225"/>
    </location>
</feature>
<protein>
    <recommendedName>
        <fullName evidence="2">EGF-like domain-containing protein</fullName>
    </recommendedName>
</protein>
<evidence type="ECO:0000313" key="4">
    <source>
        <dbReference type="Proteomes" id="UP000070544"/>
    </source>
</evidence>